<evidence type="ECO:0000313" key="2">
    <source>
        <dbReference type="EMBL" id="JAD99303.1"/>
    </source>
</evidence>
<keyword evidence="1" id="KW-0812">Transmembrane</keyword>
<protein>
    <submittedName>
        <fullName evidence="2">Uncharacterized protein</fullName>
    </submittedName>
</protein>
<accession>A0A0A9EJW1</accession>
<name>A0A0A9EJW1_ARUDO</name>
<reference evidence="2" key="1">
    <citation type="submission" date="2014-09" db="EMBL/GenBank/DDBJ databases">
        <authorList>
            <person name="Magalhaes I.L.F."/>
            <person name="Oliveira U."/>
            <person name="Santos F.R."/>
            <person name="Vidigal T.H.D.A."/>
            <person name="Brescovit A.D."/>
            <person name="Santos A.J."/>
        </authorList>
    </citation>
    <scope>NUCLEOTIDE SEQUENCE</scope>
    <source>
        <tissue evidence="2">Shoot tissue taken approximately 20 cm above the soil surface</tissue>
    </source>
</reference>
<sequence length="67" mass="7561">MDWQCIVAKIVTVLTTCTPAVQLGHFVYFLLAATLCSCLCLPYQYFSVLFFARYQHIESSIAYLGST</sequence>
<evidence type="ECO:0000256" key="1">
    <source>
        <dbReference type="SAM" id="Phobius"/>
    </source>
</evidence>
<dbReference type="EMBL" id="GBRH01198592">
    <property type="protein sequence ID" value="JAD99303.1"/>
    <property type="molecule type" value="Transcribed_RNA"/>
</dbReference>
<keyword evidence="1" id="KW-1133">Transmembrane helix</keyword>
<dbReference type="AlphaFoldDB" id="A0A0A9EJW1"/>
<proteinExistence type="predicted"/>
<organism evidence="2">
    <name type="scientific">Arundo donax</name>
    <name type="common">Giant reed</name>
    <name type="synonym">Donax arundinaceus</name>
    <dbReference type="NCBI Taxonomy" id="35708"/>
    <lineage>
        <taxon>Eukaryota</taxon>
        <taxon>Viridiplantae</taxon>
        <taxon>Streptophyta</taxon>
        <taxon>Embryophyta</taxon>
        <taxon>Tracheophyta</taxon>
        <taxon>Spermatophyta</taxon>
        <taxon>Magnoliopsida</taxon>
        <taxon>Liliopsida</taxon>
        <taxon>Poales</taxon>
        <taxon>Poaceae</taxon>
        <taxon>PACMAD clade</taxon>
        <taxon>Arundinoideae</taxon>
        <taxon>Arundineae</taxon>
        <taxon>Arundo</taxon>
    </lineage>
</organism>
<feature type="transmembrane region" description="Helical" evidence="1">
    <location>
        <begin position="26"/>
        <end position="52"/>
    </location>
</feature>
<keyword evidence="1" id="KW-0472">Membrane</keyword>
<reference evidence="2" key="2">
    <citation type="journal article" date="2015" name="Data Brief">
        <title>Shoot transcriptome of the giant reed, Arundo donax.</title>
        <authorList>
            <person name="Barrero R.A."/>
            <person name="Guerrero F.D."/>
            <person name="Moolhuijzen P."/>
            <person name="Goolsby J.A."/>
            <person name="Tidwell J."/>
            <person name="Bellgard S.E."/>
            <person name="Bellgard M.I."/>
        </authorList>
    </citation>
    <scope>NUCLEOTIDE SEQUENCE</scope>
    <source>
        <tissue evidence="2">Shoot tissue taken approximately 20 cm above the soil surface</tissue>
    </source>
</reference>